<gene>
    <name evidence="2" type="ORF">NBC122_02909</name>
</gene>
<dbReference type="InterPro" id="IPR018551">
    <property type="entry name" value="DUF2007"/>
</dbReference>
<organism evidence="2 3">
    <name type="scientific">Chryseobacterium salivictor</name>
    <dbReference type="NCBI Taxonomy" id="2547600"/>
    <lineage>
        <taxon>Bacteria</taxon>
        <taxon>Pseudomonadati</taxon>
        <taxon>Bacteroidota</taxon>
        <taxon>Flavobacteriia</taxon>
        <taxon>Flavobacteriales</taxon>
        <taxon>Weeksellaceae</taxon>
        <taxon>Chryseobacterium group</taxon>
        <taxon>Chryseobacterium</taxon>
    </lineage>
</organism>
<dbReference type="OrthoDB" id="1273879at2"/>
<accession>A0A4P6ZIY6</accession>
<protein>
    <recommendedName>
        <fullName evidence="1">DUF2007 domain-containing protein</fullName>
    </recommendedName>
</protein>
<evidence type="ECO:0000313" key="3">
    <source>
        <dbReference type="Proteomes" id="UP000294419"/>
    </source>
</evidence>
<dbReference type="Pfam" id="PF09413">
    <property type="entry name" value="DUF2007"/>
    <property type="match status" value="1"/>
</dbReference>
<dbReference type="KEGG" id="csal:NBC122_02909"/>
<evidence type="ECO:0000313" key="2">
    <source>
        <dbReference type="EMBL" id="QBO59709.1"/>
    </source>
</evidence>
<dbReference type="Proteomes" id="UP000294419">
    <property type="component" value="Chromosome"/>
</dbReference>
<proteinExistence type="predicted"/>
<reference evidence="2 3" key="1">
    <citation type="submission" date="2019-03" db="EMBL/GenBank/DDBJ databases">
        <authorList>
            <person name="Kim H."/>
            <person name="Yu S.-M."/>
        </authorList>
    </citation>
    <scope>NUCLEOTIDE SEQUENCE [LARGE SCALE GENOMIC DNA]</scope>
    <source>
        <strain evidence="2 3">NBC122</strain>
    </source>
</reference>
<name>A0A4P6ZIY6_9FLAO</name>
<dbReference type="Gene3D" id="3.30.70.790">
    <property type="entry name" value="UreE, C-terminal domain"/>
    <property type="match status" value="1"/>
</dbReference>
<sequence length="80" mass="9286">MERETRVAVFESEKPSEIQLVKSKLEAQDITSFLIDNYMSFTTTPTANTVRLMVNLSDEQKALEIIDKMLREMEFNPNNN</sequence>
<dbReference type="SUPFAM" id="SSF54913">
    <property type="entry name" value="GlnB-like"/>
    <property type="match status" value="1"/>
</dbReference>
<dbReference type="EMBL" id="CP037954">
    <property type="protein sequence ID" value="QBO59709.1"/>
    <property type="molecule type" value="Genomic_DNA"/>
</dbReference>
<keyword evidence="3" id="KW-1185">Reference proteome</keyword>
<dbReference type="InterPro" id="IPR011322">
    <property type="entry name" value="N-reg_PII-like_a/b"/>
</dbReference>
<evidence type="ECO:0000259" key="1">
    <source>
        <dbReference type="Pfam" id="PF09413"/>
    </source>
</evidence>
<dbReference type="AlphaFoldDB" id="A0A4P6ZIY6"/>
<feature type="domain" description="DUF2007" evidence="1">
    <location>
        <begin position="8"/>
        <end position="68"/>
    </location>
</feature>
<dbReference type="RefSeq" id="WP_133441016.1">
    <property type="nucleotide sequence ID" value="NZ_CP037954.1"/>
</dbReference>